<reference evidence="6" key="1">
    <citation type="submission" date="2013-08" db="EMBL/GenBank/DDBJ databases">
        <authorList>
            <person name="Mendez C."/>
            <person name="Richter M."/>
            <person name="Ferrer M."/>
            <person name="Sanchez J."/>
        </authorList>
    </citation>
    <scope>NUCLEOTIDE SEQUENCE</scope>
</reference>
<dbReference type="GO" id="GO:0004671">
    <property type="term" value="F:protein C-terminal S-isoprenylcysteine carboxyl O-methyltransferase activity"/>
    <property type="evidence" value="ECO:0007669"/>
    <property type="project" value="UniProtKB-EC"/>
</dbReference>
<dbReference type="GO" id="GO:0012505">
    <property type="term" value="C:endomembrane system"/>
    <property type="evidence" value="ECO:0007669"/>
    <property type="project" value="UniProtKB-SubCell"/>
</dbReference>
<dbReference type="InterPro" id="IPR007318">
    <property type="entry name" value="Phopholipid_MeTrfase"/>
</dbReference>
<dbReference type="EC" id="2.1.1.100" evidence="6"/>
<keyword evidence="6" id="KW-0489">Methyltransferase</keyword>
<gene>
    <name evidence="7" type="ORF">B1B_04182</name>
    <name evidence="6" type="ORF">B2A_15565</name>
</gene>
<comment type="caution">
    <text evidence="6">The sequence shown here is derived from an EMBL/GenBank/DDBJ whole genome shotgun (WGS) entry which is preliminary data.</text>
</comment>
<evidence type="ECO:0000256" key="2">
    <source>
        <dbReference type="ARBA" id="ARBA00022692"/>
    </source>
</evidence>
<dbReference type="InterPro" id="IPR052527">
    <property type="entry name" value="Metal_cation-efflux_comp"/>
</dbReference>
<organism evidence="6">
    <name type="scientific">mine drainage metagenome</name>
    <dbReference type="NCBI Taxonomy" id="410659"/>
    <lineage>
        <taxon>unclassified sequences</taxon>
        <taxon>metagenomes</taxon>
        <taxon>ecological metagenomes</taxon>
    </lineage>
</organism>
<evidence type="ECO:0000256" key="5">
    <source>
        <dbReference type="SAM" id="Phobius"/>
    </source>
</evidence>
<dbReference type="AlphaFoldDB" id="T0Y0V2"/>
<comment type="subcellular location">
    <subcellularLocation>
        <location evidence="1">Endomembrane system</location>
        <topology evidence="1">Multi-pass membrane protein</topology>
    </subcellularLocation>
</comment>
<dbReference type="EMBL" id="AUZY01002625">
    <property type="protein sequence ID" value="EQD71934.1"/>
    <property type="molecule type" value="Genomic_DNA"/>
</dbReference>
<proteinExistence type="predicted"/>
<evidence type="ECO:0000256" key="1">
    <source>
        <dbReference type="ARBA" id="ARBA00004127"/>
    </source>
</evidence>
<name>T0Y0V2_9ZZZZ</name>
<dbReference type="Gene3D" id="1.20.120.1630">
    <property type="match status" value="1"/>
</dbReference>
<dbReference type="EMBL" id="AUZZ01011335">
    <property type="protein sequence ID" value="EQD26613.1"/>
    <property type="molecule type" value="Genomic_DNA"/>
</dbReference>
<feature type="transmembrane region" description="Helical" evidence="5">
    <location>
        <begin position="6"/>
        <end position="26"/>
    </location>
</feature>
<evidence type="ECO:0000256" key="4">
    <source>
        <dbReference type="ARBA" id="ARBA00023136"/>
    </source>
</evidence>
<evidence type="ECO:0000256" key="3">
    <source>
        <dbReference type="ARBA" id="ARBA00022989"/>
    </source>
</evidence>
<keyword evidence="6" id="KW-0808">Transferase</keyword>
<evidence type="ECO:0000313" key="7">
    <source>
        <dbReference type="EMBL" id="EQD71934.1"/>
    </source>
</evidence>
<dbReference type="PANTHER" id="PTHR43847">
    <property type="entry name" value="BLL3993 PROTEIN"/>
    <property type="match status" value="1"/>
</dbReference>
<evidence type="ECO:0000313" key="6">
    <source>
        <dbReference type="EMBL" id="EQD26613.1"/>
    </source>
</evidence>
<keyword evidence="2 5" id="KW-0812">Transmembrane</keyword>
<keyword evidence="4 5" id="KW-0472">Membrane</keyword>
<accession>T0Y0V2</accession>
<feature type="transmembrane region" description="Helical" evidence="5">
    <location>
        <begin position="149"/>
        <end position="164"/>
    </location>
</feature>
<keyword evidence="3 5" id="KW-1133">Transmembrane helix</keyword>
<sequence>MSAVHAILWLIFPLTWGGWAAYWMLIGQTRLKPVERRESPLMRMGHILPIILACILFSLPPPTAGVLSHVFLPWSLFNFWIGYGVTAAALLFTVAARHDLGGNWSGTVTLKRDHTLIQEGLYQRIRHPIYTGLICAFAGSAFALDRWQGLFACAIVMVALIVKLKREERWMGERFGAAYADYRSHTWALFPWIC</sequence>
<dbReference type="Pfam" id="PF04191">
    <property type="entry name" value="PEMT"/>
    <property type="match status" value="1"/>
</dbReference>
<feature type="transmembrane region" description="Helical" evidence="5">
    <location>
        <begin position="77"/>
        <end position="96"/>
    </location>
</feature>
<reference evidence="6" key="2">
    <citation type="journal article" date="2014" name="ISME J.">
        <title>Microbial stratification in low pH oxic and suboxic macroscopic growths along an acid mine drainage.</title>
        <authorList>
            <person name="Mendez-Garcia C."/>
            <person name="Mesa V."/>
            <person name="Sprenger R.R."/>
            <person name="Richter M."/>
            <person name="Diez M.S."/>
            <person name="Solano J."/>
            <person name="Bargiela R."/>
            <person name="Golyshina O.V."/>
            <person name="Manteca A."/>
            <person name="Ramos J.L."/>
            <person name="Gallego J.R."/>
            <person name="Llorente I."/>
            <person name="Martins Dos Santos V.A."/>
            <person name="Jensen O.N."/>
            <person name="Pelaez A.I."/>
            <person name="Sanchez J."/>
            <person name="Ferrer M."/>
        </authorList>
    </citation>
    <scope>NUCLEOTIDE SEQUENCE</scope>
</reference>
<feature type="transmembrane region" description="Helical" evidence="5">
    <location>
        <begin position="47"/>
        <end position="71"/>
    </location>
</feature>
<protein>
    <submittedName>
        <fullName evidence="6">Isoprenylcysteine carboxyl methyltransferase</fullName>
        <ecNumber evidence="6">2.1.1.100</ecNumber>
    </submittedName>
</protein>
<dbReference type="PANTHER" id="PTHR43847:SF1">
    <property type="entry name" value="BLL3993 PROTEIN"/>
    <property type="match status" value="1"/>
</dbReference>
<dbReference type="GO" id="GO:0032259">
    <property type="term" value="P:methylation"/>
    <property type="evidence" value="ECO:0007669"/>
    <property type="project" value="UniProtKB-KW"/>
</dbReference>